<evidence type="ECO:0000313" key="1">
    <source>
        <dbReference type="EMBL" id="QBQ99253.1"/>
    </source>
</evidence>
<dbReference type="AlphaFoldDB" id="A0A4P7CYV2"/>
<dbReference type="OrthoDB" id="9134537at2"/>
<accession>A0A4P7CYV2</accession>
<gene>
    <name evidence="1" type="ORF">E1956_18790</name>
</gene>
<proteinExistence type="predicted"/>
<name>A0A4P7CYV2_9BURK</name>
<keyword evidence="2" id="KW-1185">Reference proteome</keyword>
<organism evidence="1 2">
    <name type="scientific">Paraburkholderia pallida</name>
    <dbReference type="NCBI Taxonomy" id="2547399"/>
    <lineage>
        <taxon>Bacteria</taxon>
        <taxon>Pseudomonadati</taxon>
        <taxon>Pseudomonadota</taxon>
        <taxon>Betaproteobacteria</taxon>
        <taxon>Burkholderiales</taxon>
        <taxon>Burkholderiaceae</taxon>
        <taxon>Paraburkholderia</taxon>
    </lineage>
</organism>
<dbReference type="InterPro" id="IPR038258">
    <property type="entry name" value="Gp4_sf"/>
</dbReference>
<evidence type="ECO:0000313" key="2">
    <source>
        <dbReference type="Proteomes" id="UP000295727"/>
    </source>
</evidence>
<sequence>MATALDVVQGALKRINVLAAGETLPPEDANDALYVLNDLLDSLSNEHLACYQRVENIFDLSSGQNIYTVGNPAGGTFLGTTVQGSAIISGVTAMPSNIQVGGSLTGAGIPAGATVAAFSAGAATVTMSAPATATFSVLEPIDFTTPGNINIPRPLRIITGFTRLTTSGISQVDYPLRPISVEQWSAIGLKNQPGPWPKVVYYDAAFPLATMYFFPNPSQGGEVHLWTDNLFTDFLTLNTEVSLPQGYVRFLKNALAIELAPEYGKSVSKELMLAYTQSRAAVKNLNSQQQAVATYDHAIAGRAKNDAGWILHGGFLQ</sequence>
<dbReference type="Gene3D" id="1.10.3230.20">
    <property type="entry name" value="P22 tail accessory factor (Gp4)"/>
    <property type="match status" value="2"/>
</dbReference>
<dbReference type="KEGG" id="ppai:E1956_18790"/>
<dbReference type="RefSeq" id="WP_134751837.1">
    <property type="nucleotide sequence ID" value="NZ_CP038149.1"/>
</dbReference>
<protein>
    <submittedName>
        <fullName evidence="1">Uncharacterized protein</fullName>
    </submittedName>
</protein>
<reference evidence="1 2" key="1">
    <citation type="submission" date="2019-03" db="EMBL/GenBank/DDBJ databases">
        <title>Paraburkholderia sp. 7MH5, isolated from subtropical forest soil.</title>
        <authorList>
            <person name="Gao Z.-H."/>
            <person name="Qiu L.-H."/>
        </authorList>
    </citation>
    <scope>NUCLEOTIDE SEQUENCE [LARGE SCALE GENOMIC DNA]</scope>
    <source>
        <strain evidence="1 2">7MH5</strain>
    </source>
</reference>
<dbReference type="Proteomes" id="UP000295727">
    <property type="component" value="Chromosome 2"/>
</dbReference>
<dbReference type="EMBL" id="CP038149">
    <property type="protein sequence ID" value="QBQ99253.1"/>
    <property type="molecule type" value="Genomic_DNA"/>
</dbReference>